<organism evidence="1 2">
    <name type="scientific">Caerostris extrusa</name>
    <name type="common">Bark spider</name>
    <name type="synonym">Caerostris bankana</name>
    <dbReference type="NCBI Taxonomy" id="172846"/>
    <lineage>
        <taxon>Eukaryota</taxon>
        <taxon>Metazoa</taxon>
        <taxon>Ecdysozoa</taxon>
        <taxon>Arthropoda</taxon>
        <taxon>Chelicerata</taxon>
        <taxon>Arachnida</taxon>
        <taxon>Araneae</taxon>
        <taxon>Araneomorphae</taxon>
        <taxon>Entelegynae</taxon>
        <taxon>Araneoidea</taxon>
        <taxon>Araneidae</taxon>
        <taxon>Caerostris</taxon>
    </lineage>
</organism>
<comment type="caution">
    <text evidence="1">The sequence shown here is derived from an EMBL/GenBank/DDBJ whole genome shotgun (WGS) entry which is preliminary data.</text>
</comment>
<proteinExistence type="predicted"/>
<dbReference type="AlphaFoldDB" id="A0AAV4TCX1"/>
<evidence type="ECO:0000313" key="1">
    <source>
        <dbReference type="EMBL" id="GIY43960.1"/>
    </source>
</evidence>
<evidence type="ECO:0000313" key="2">
    <source>
        <dbReference type="Proteomes" id="UP001054945"/>
    </source>
</evidence>
<reference evidence="1 2" key="1">
    <citation type="submission" date="2021-06" db="EMBL/GenBank/DDBJ databases">
        <title>Caerostris extrusa draft genome.</title>
        <authorList>
            <person name="Kono N."/>
            <person name="Arakawa K."/>
        </authorList>
    </citation>
    <scope>NUCLEOTIDE SEQUENCE [LARGE SCALE GENOMIC DNA]</scope>
</reference>
<sequence length="103" mass="11803">MFTVKHVSHDERFPNELTMWNRAIHSGDPRNLLPSPSWFAAISLGGGGRAPLVIPEQEEVWAPPRGWKERNEFCCEHGKKVRVPRDETGKKFGDIEKTKRLNP</sequence>
<dbReference type="EMBL" id="BPLR01011065">
    <property type="protein sequence ID" value="GIY43960.1"/>
    <property type="molecule type" value="Genomic_DNA"/>
</dbReference>
<protein>
    <submittedName>
        <fullName evidence="1">Uncharacterized protein</fullName>
    </submittedName>
</protein>
<keyword evidence="2" id="KW-1185">Reference proteome</keyword>
<gene>
    <name evidence="1" type="ORF">CEXT_614451</name>
</gene>
<dbReference type="Proteomes" id="UP001054945">
    <property type="component" value="Unassembled WGS sequence"/>
</dbReference>
<accession>A0AAV4TCX1</accession>
<name>A0AAV4TCX1_CAEEX</name>